<gene>
    <name evidence="4" type="ORF">E1301_Tti019643</name>
</gene>
<evidence type="ECO:0000256" key="2">
    <source>
        <dbReference type="ARBA" id="ARBA00022840"/>
    </source>
</evidence>
<dbReference type="InterPro" id="IPR054000">
    <property type="entry name" value="MLKL_N"/>
</dbReference>
<dbReference type="PANTHER" id="PTHR27001">
    <property type="entry name" value="OS01G0253100 PROTEIN"/>
    <property type="match status" value="1"/>
</dbReference>
<evidence type="ECO:0000259" key="3">
    <source>
        <dbReference type="PROSITE" id="PS50011"/>
    </source>
</evidence>
<keyword evidence="1" id="KW-0547">Nucleotide-binding</keyword>
<dbReference type="EMBL" id="SOYY01000002">
    <property type="protein sequence ID" value="KAA0724109.1"/>
    <property type="molecule type" value="Genomic_DNA"/>
</dbReference>
<protein>
    <submittedName>
        <fullName evidence="4">Mixed lineage kinase domain-like protein</fullName>
    </submittedName>
</protein>
<feature type="domain" description="Protein kinase" evidence="3">
    <location>
        <begin position="211"/>
        <end position="456"/>
    </location>
</feature>
<dbReference type="InterPro" id="IPR011009">
    <property type="entry name" value="Kinase-like_dom_sf"/>
</dbReference>
<dbReference type="InterPro" id="IPR036537">
    <property type="entry name" value="Adaptor_Cbl_N_dom_sf"/>
</dbReference>
<dbReference type="Proteomes" id="UP000324632">
    <property type="component" value="Chromosome 2"/>
</dbReference>
<dbReference type="PROSITE" id="PS50011">
    <property type="entry name" value="PROTEIN_KINASE_DOM"/>
    <property type="match status" value="1"/>
</dbReference>
<dbReference type="Gene3D" id="1.10.510.10">
    <property type="entry name" value="Transferase(Phosphotransferase) domain 1"/>
    <property type="match status" value="1"/>
</dbReference>
<dbReference type="InterPro" id="IPR000719">
    <property type="entry name" value="Prot_kinase_dom"/>
</dbReference>
<dbReference type="Gene3D" id="3.30.200.20">
    <property type="entry name" value="Phosphorylase Kinase, domain 1"/>
    <property type="match status" value="1"/>
</dbReference>
<keyword evidence="4" id="KW-0418">Kinase</keyword>
<dbReference type="GO" id="GO:0005886">
    <property type="term" value="C:plasma membrane"/>
    <property type="evidence" value="ECO:0007669"/>
    <property type="project" value="TreeGrafter"/>
</dbReference>
<evidence type="ECO:0000313" key="4">
    <source>
        <dbReference type="EMBL" id="KAA0724109.1"/>
    </source>
</evidence>
<dbReference type="CDD" id="cd21037">
    <property type="entry name" value="MLKL_NTD"/>
    <property type="match status" value="1"/>
</dbReference>
<dbReference type="GO" id="GO:0004672">
    <property type="term" value="F:protein kinase activity"/>
    <property type="evidence" value="ECO:0007669"/>
    <property type="project" value="InterPro"/>
</dbReference>
<evidence type="ECO:0000256" key="1">
    <source>
        <dbReference type="ARBA" id="ARBA00022741"/>
    </source>
</evidence>
<organism evidence="4 5">
    <name type="scientific">Triplophysa tibetana</name>
    <dbReference type="NCBI Taxonomy" id="1572043"/>
    <lineage>
        <taxon>Eukaryota</taxon>
        <taxon>Metazoa</taxon>
        <taxon>Chordata</taxon>
        <taxon>Craniata</taxon>
        <taxon>Vertebrata</taxon>
        <taxon>Euteleostomi</taxon>
        <taxon>Actinopterygii</taxon>
        <taxon>Neopterygii</taxon>
        <taxon>Teleostei</taxon>
        <taxon>Ostariophysi</taxon>
        <taxon>Cypriniformes</taxon>
        <taxon>Nemacheilidae</taxon>
        <taxon>Triplophysa</taxon>
    </lineage>
</organism>
<dbReference type="SUPFAM" id="SSF56112">
    <property type="entry name" value="Protein kinase-like (PK-like)"/>
    <property type="match status" value="1"/>
</dbReference>
<dbReference type="PANTHER" id="PTHR27001:SF939">
    <property type="entry name" value="INTERLEUKIN 1 RECEPTOR ASSOCIATED KINASE 1"/>
    <property type="match status" value="1"/>
</dbReference>
<dbReference type="Pfam" id="PF07714">
    <property type="entry name" value="PK_Tyr_Ser-Thr"/>
    <property type="match status" value="1"/>
</dbReference>
<comment type="caution">
    <text evidence="4">The sequence shown here is derived from an EMBL/GenBank/DDBJ whole genome shotgun (WGS) entry which is preliminary data.</text>
</comment>
<dbReference type="GO" id="GO:0007166">
    <property type="term" value="P:cell surface receptor signaling pathway"/>
    <property type="evidence" value="ECO:0007669"/>
    <property type="project" value="InterPro"/>
</dbReference>
<dbReference type="GO" id="GO:0005524">
    <property type="term" value="F:ATP binding"/>
    <property type="evidence" value="ECO:0007669"/>
    <property type="project" value="UniProtKB-KW"/>
</dbReference>
<keyword evidence="5" id="KW-1185">Reference proteome</keyword>
<keyword evidence="4" id="KW-0808">Transferase</keyword>
<keyword evidence="2" id="KW-0067">ATP-binding</keyword>
<evidence type="ECO:0000313" key="5">
    <source>
        <dbReference type="Proteomes" id="UP000324632"/>
    </source>
</evidence>
<proteinExistence type="predicted"/>
<dbReference type="InterPro" id="IPR001245">
    <property type="entry name" value="Ser-Thr/Tyr_kinase_cat_dom"/>
</dbReference>
<dbReference type="AlphaFoldDB" id="A0A5A9PST3"/>
<reference evidence="4 5" key="1">
    <citation type="journal article" date="2019" name="Mol. Ecol. Resour.">
        <title>Chromosome-level genome assembly of Triplophysa tibetana, a fish adapted to the harsh high-altitude environment of the Tibetan Plateau.</title>
        <authorList>
            <person name="Yang X."/>
            <person name="Liu H."/>
            <person name="Ma Z."/>
            <person name="Zou Y."/>
            <person name="Zou M."/>
            <person name="Mao Y."/>
            <person name="Li X."/>
            <person name="Wang H."/>
            <person name="Chen T."/>
            <person name="Wang W."/>
            <person name="Yang R."/>
        </authorList>
    </citation>
    <scope>NUCLEOTIDE SEQUENCE [LARGE SCALE GENOMIC DNA]</scope>
    <source>
        <strain evidence="4">TTIB1903HZAU</strain>
        <tissue evidence="4">Muscle</tissue>
    </source>
</reference>
<accession>A0A5A9PST3</accession>
<dbReference type="InterPro" id="IPR059179">
    <property type="entry name" value="MLKL-like_MCAfunc"/>
</dbReference>
<dbReference type="Pfam" id="PF22215">
    <property type="entry name" value="MLKL_N"/>
    <property type="match status" value="1"/>
</dbReference>
<dbReference type="Gene3D" id="1.20.930.20">
    <property type="entry name" value="Adaptor protein Cbl, N-terminal domain"/>
    <property type="match status" value="1"/>
</dbReference>
<name>A0A5A9PST3_9TELE</name>
<sequence length="456" mass="52946">MDIIEPILTIAEKLYALCEEVKANKKRCKRLASRVSALANMVKVVKSRGFGANPKQVQKGLEELKETLESAEIVVRKYTSLSCLKRIVKAYDLEEKFIYLNERLNDAAQLLSLALQVEHRENLDKVFQENIRRREDEEDRQSDCQEFMKLLQSLVQDTRETNRTTDAIQNTLEQTNSDVQKIKELLESMRKPCVNLQDIREIKSEELTYDLPTKPIITSSQFELYKGTYNKFTVAIKRYTSLMNNSPSELRSIFNKEVETMRRFESPNILRMFGICVQDENGPNPSYVIVIEYCEKGNLRQVLDSNCRLPWDRKTQMCLDAAQGLYRLHQSEEKFKVHGSIQSSSFLVAAGYRVKLGGFELAKTETSLQRNKPKKSSSLYYSCPQHLKSINYPYNKSCEIYGFWHCLVGNCNSRYSLQRLFYRRDLPKSVWSEGHGASSSRLSQRSLRANRWLQII</sequence>